<evidence type="ECO:0000313" key="23">
    <source>
        <dbReference type="Proteomes" id="UP000077857"/>
    </source>
</evidence>
<evidence type="ECO:0000256" key="12">
    <source>
        <dbReference type="ARBA" id="ARBA00023239"/>
    </source>
</evidence>
<feature type="binding site" evidence="17">
    <location>
        <position position="429"/>
    </location>
    <ligand>
        <name>(6S)-NADPHX</name>
        <dbReference type="ChEBI" id="CHEBI:64076"/>
    </ligand>
</feature>
<dbReference type="PROSITE" id="PS51383">
    <property type="entry name" value="YJEF_C_3"/>
    <property type="match status" value="1"/>
</dbReference>
<comment type="similarity">
    <text evidence="3 19">In the N-terminal section; belongs to the NnrE/AIBP family.</text>
</comment>
<comment type="function">
    <text evidence="14 19">Bifunctional enzyme that catalyzes the epimerization of the S- and R-forms of NAD(P)HX and the dehydration of the S-form of NAD(P)HX at the expense of ADP, which is converted to AMP. This allows the repair of both epimers of NAD(P)HX, a damaged form of NAD(P)H that is a result of enzymatic or heat-dependent hydration.</text>
</comment>
<keyword evidence="12 17" id="KW-0456">Lyase</keyword>
<evidence type="ECO:0000256" key="1">
    <source>
        <dbReference type="ARBA" id="ARBA00000013"/>
    </source>
</evidence>
<dbReference type="GO" id="GO:0046872">
    <property type="term" value="F:metal ion binding"/>
    <property type="evidence" value="ECO:0007669"/>
    <property type="project" value="UniProtKB-UniRule"/>
</dbReference>
<feature type="domain" description="YjeF C-terminal" evidence="20">
    <location>
        <begin position="221"/>
        <end position="487"/>
    </location>
</feature>
<dbReference type="HAMAP" id="MF_01965">
    <property type="entry name" value="NADHX_dehydratase"/>
    <property type="match status" value="1"/>
</dbReference>
<feature type="binding site" evidence="17">
    <location>
        <begin position="400"/>
        <end position="404"/>
    </location>
    <ligand>
        <name>AMP</name>
        <dbReference type="ChEBI" id="CHEBI:456215"/>
    </ligand>
</feature>
<dbReference type="AlphaFoldDB" id="A0A177N5C8"/>
<dbReference type="InterPro" id="IPR017953">
    <property type="entry name" value="Carbohydrate_kinase_pred_CS"/>
</dbReference>
<keyword evidence="13" id="KW-0511">Multifunctional enzyme</keyword>
<dbReference type="Gene3D" id="3.40.50.10260">
    <property type="entry name" value="YjeF N-terminal domain"/>
    <property type="match status" value="1"/>
</dbReference>
<dbReference type="PANTHER" id="PTHR12592">
    <property type="entry name" value="ATP-DEPENDENT (S)-NAD(P)H-HYDRATE DEHYDRATASE FAMILY MEMBER"/>
    <property type="match status" value="1"/>
</dbReference>
<evidence type="ECO:0000256" key="16">
    <source>
        <dbReference type="ARBA" id="ARBA00049209"/>
    </source>
</evidence>
<feature type="binding site" evidence="18">
    <location>
        <position position="162"/>
    </location>
    <ligand>
        <name>K(+)</name>
        <dbReference type="ChEBI" id="CHEBI:29103"/>
    </ligand>
</feature>
<dbReference type="EC" id="4.2.1.136" evidence="19"/>
<evidence type="ECO:0000256" key="4">
    <source>
        <dbReference type="ARBA" id="ARBA00009524"/>
    </source>
</evidence>
<dbReference type="GO" id="GO:0052856">
    <property type="term" value="F:NAD(P)HX epimerase activity"/>
    <property type="evidence" value="ECO:0007669"/>
    <property type="project" value="UniProtKB-UniRule"/>
</dbReference>
<feature type="binding site" evidence="18">
    <location>
        <position position="63"/>
    </location>
    <ligand>
        <name>K(+)</name>
        <dbReference type="ChEBI" id="CHEBI:29103"/>
    </ligand>
</feature>
<feature type="binding site" evidence="18">
    <location>
        <begin position="130"/>
        <end position="136"/>
    </location>
    <ligand>
        <name>(6S)-NADPHX</name>
        <dbReference type="ChEBI" id="CHEBI:64076"/>
    </ligand>
</feature>
<comment type="catalytic activity">
    <reaction evidence="15 17 19">
        <text>(6S)-NADHX + ADP = AMP + phosphate + NADH + H(+)</text>
        <dbReference type="Rhea" id="RHEA:32223"/>
        <dbReference type="ChEBI" id="CHEBI:15378"/>
        <dbReference type="ChEBI" id="CHEBI:43474"/>
        <dbReference type="ChEBI" id="CHEBI:57945"/>
        <dbReference type="ChEBI" id="CHEBI:64074"/>
        <dbReference type="ChEBI" id="CHEBI:456215"/>
        <dbReference type="ChEBI" id="CHEBI:456216"/>
        <dbReference type="EC" id="4.2.1.136"/>
    </reaction>
</comment>
<keyword evidence="7 17" id="KW-0067">ATP-binding</keyword>
<comment type="cofactor">
    <cofactor evidence="18 19">
        <name>K(+)</name>
        <dbReference type="ChEBI" id="CHEBI:29103"/>
    </cofactor>
    <text evidence="18 19">Binds 1 potassium ion per subunit.</text>
</comment>
<keyword evidence="9 18" id="KW-0630">Potassium</keyword>
<evidence type="ECO:0000256" key="18">
    <source>
        <dbReference type="HAMAP-Rule" id="MF_01966"/>
    </source>
</evidence>
<dbReference type="InterPro" id="IPR000631">
    <property type="entry name" value="CARKD"/>
</dbReference>
<dbReference type="SUPFAM" id="SSF53613">
    <property type="entry name" value="Ribokinase-like"/>
    <property type="match status" value="1"/>
</dbReference>
<evidence type="ECO:0000256" key="10">
    <source>
        <dbReference type="ARBA" id="ARBA00023027"/>
    </source>
</evidence>
<dbReference type="EMBL" id="LUUJ01000110">
    <property type="protein sequence ID" value="OAI12419.1"/>
    <property type="molecule type" value="Genomic_DNA"/>
</dbReference>
<comment type="caution">
    <text evidence="22">The sequence shown here is derived from an EMBL/GenBank/DDBJ whole genome shotgun (WGS) entry which is preliminary data.</text>
</comment>
<dbReference type="HAMAP" id="MF_01966">
    <property type="entry name" value="NADHX_epimerase"/>
    <property type="match status" value="1"/>
</dbReference>
<feature type="binding site" evidence="18">
    <location>
        <begin position="62"/>
        <end position="66"/>
    </location>
    <ligand>
        <name>(6S)-NADPHX</name>
        <dbReference type="ChEBI" id="CHEBI:64076"/>
    </ligand>
</feature>
<comment type="similarity">
    <text evidence="18">Belongs to the NnrE/AIBP family.</text>
</comment>
<keyword evidence="6 17" id="KW-0547">Nucleotide-binding</keyword>
<proteinExistence type="inferred from homology"/>
<evidence type="ECO:0000256" key="11">
    <source>
        <dbReference type="ARBA" id="ARBA00023235"/>
    </source>
</evidence>
<dbReference type="EC" id="5.1.99.6" evidence="19"/>
<keyword evidence="8 17" id="KW-0521">NADP</keyword>
<dbReference type="InterPro" id="IPR029056">
    <property type="entry name" value="Ribokinase-like"/>
</dbReference>
<dbReference type="InterPro" id="IPR004443">
    <property type="entry name" value="YjeF_N_dom"/>
</dbReference>
<evidence type="ECO:0000313" key="22">
    <source>
        <dbReference type="EMBL" id="OAI12419.1"/>
    </source>
</evidence>
<dbReference type="Pfam" id="PF01256">
    <property type="entry name" value="Carb_kinase"/>
    <property type="match status" value="1"/>
</dbReference>
<evidence type="ECO:0000256" key="13">
    <source>
        <dbReference type="ARBA" id="ARBA00023268"/>
    </source>
</evidence>
<evidence type="ECO:0000256" key="5">
    <source>
        <dbReference type="ARBA" id="ARBA00022723"/>
    </source>
</evidence>
<organism evidence="22 23">
    <name type="scientific">Methylomonas koyamae</name>
    <dbReference type="NCBI Taxonomy" id="702114"/>
    <lineage>
        <taxon>Bacteria</taxon>
        <taxon>Pseudomonadati</taxon>
        <taxon>Pseudomonadota</taxon>
        <taxon>Gammaproteobacteria</taxon>
        <taxon>Methylococcales</taxon>
        <taxon>Methylococcaceae</taxon>
        <taxon>Methylomonas</taxon>
    </lineage>
</organism>
<feature type="binding site" evidence="18">
    <location>
        <position position="126"/>
    </location>
    <ligand>
        <name>K(+)</name>
        <dbReference type="ChEBI" id="CHEBI:29103"/>
    </ligand>
</feature>
<feature type="binding site" evidence="17">
    <location>
        <position position="363"/>
    </location>
    <ligand>
        <name>(6S)-NADPHX</name>
        <dbReference type="ChEBI" id="CHEBI:64076"/>
    </ligand>
</feature>
<comment type="catalytic activity">
    <reaction evidence="2 18 19">
        <text>(6R)-NADPHX = (6S)-NADPHX</text>
        <dbReference type="Rhea" id="RHEA:32227"/>
        <dbReference type="ChEBI" id="CHEBI:64076"/>
        <dbReference type="ChEBI" id="CHEBI:64077"/>
        <dbReference type="EC" id="5.1.99.6"/>
    </reaction>
</comment>
<dbReference type="CDD" id="cd01171">
    <property type="entry name" value="YXKO-related"/>
    <property type="match status" value="1"/>
</dbReference>
<evidence type="ECO:0000256" key="3">
    <source>
        <dbReference type="ARBA" id="ARBA00006001"/>
    </source>
</evidence>
<dbReference type="InterPro" id="IPR036652">
    <property type="entry name" value="YjeF_N_dom_sf"/>
</dbReference>
<dbReference type="InterPro" id="IPR030677">
    <property type="entry name" value="Nnr"/>
</dbReference>
<dbReference type="NCBIfam" id="TIGR00197">
    <property type="entry name" value="yjeF_nterm"/>
    <property type="match status" value="1"/>
</dbReference>
<feature type="binding site" evidence="18">
    <location>
        <position position="159"/>
    </location>
    <ligand>
        <name>(6S)-NADPHX</name>
        <dbReference type="ChEBI" id="CHEBI:64076"/>
    </ligand>
</feature>
<evidence type="ECO:0000256" key="6">
    <source>
        <dbReference type="ARBA" id="ARBA00022741"/>
    </source>
</evidence>
<comment type="function">
    <text evidence="17">Catalyzes the dehydration of the S-form of NAD(P)HX at the expense of ADP, which is converted to AMP. Together with NAD(P)HX epimerase, which catalyzes the epimerization of the S- and R-forms, the enzyme allows the repair of both epimers of NAD(P)HX, a damaged form of NAD(P)H that is a result of enzymatic or heat-dependent hydration.</text>
</comment>
<sequence length="487" mass="50321">MQLSTAALYSTAQIRAAERQAIDRLGIPGRELMRRAGAALFRHIRQRWPESGDLTVFCGAGNNGGDGYEVARLAIEAGYRVIVYGLADPERLPEDALSAYRDFLQAGGCVARFEPGRSTIPGIVVDALFGIGLSRPVAAAYLPAIAAINAAAGLVVAVDVPSGLQADTGCIMGDAVAADLIVTFIGLKQGLFTGAAADCRGEVVCDDLQIGEVLEELDPACRLLTGVALPKRQRSAHKGQFGHVLLIGGNHGYSGAIRLAAEAALRAGAGLVSVATRAAHSGLVNIARPELMCRAAEQAGDLDDLLEKATVVVIGPGLGRDAWAQAMFDRALAAGKPCVVDADGLNLLARQNCRRDDWVLTPHPGEAARLLNCDTRQIGGDRFAAVAALQQRYGGVALLKGAGTLIDDGFKNHVVVAGNPGMASGGMGDVLAGLIGGLAAQGFTLGQAALAGAQLHAAAADSLAAEFGERGLLAGDLPPRIRELLNR</sequence>
<dbReference type="RefSeq" id="WP_064041978.1">
    <property type="nucleotide sequence ID" value="NZ_LUUJ01000110.1"/>
</dbReference>
<accession>A0A177N5C8</accession>
<comment type="function">
    <text evidence="18">Catalyzes the epimerization of the S- and R-forms of NAD(P)HX, a damaged form of NAD(P)H that is a result of enzymatic or heat-dependent hydration. This is a prerequisite for the S-specific NAD(P)H-hydrate dehydratase to allow the repair of both epimers of NAD(P)HX.</text>
</comment>
<feature type="binding site" evidence="17">
    <location>
        <position position="317"/>
    </location>
    <ligand>
        <name>(6S)-NADPHX</name>
        <dbReference type="ChEBI" id="CHEBI:64076"/>
    </ligand>
</feature>
<dbReference type="PROSITE" id="PS01050">
    <property type="entry name" value="YJEF_C_2"/>
    <property type="match status" value="1"/>
</dbReference>
<dbReference type="GO" id="GO:0052855">
    <property type="term" value="F:ADP-dependent NAD(P)H-hydrate dehydratase activity"/>
    <property type="evidence" value="ECO:0007669"/>
    <property type="project" value="UniProtKB-UniRule"/>
</dbReference>
<dbReference type="GO" id="GO:0110051">
    <property type="term" value="P:metabolite repair"/>
    <property type="evidence" value="ECO:0007669"/>
    <property type="project" value="TreeGrafter"/>
</dbReference>
<dbReference type="Pfam" id="PF03853">
    <property type="entry name" value="YjeF_N"/>
    <property type="match status" value="1"/>
</dbReference>
<feature type="binding site" evidence="17">
    <location>
        <position position="428"/>
    </location>
    <ligand>
        <name>AMP</name>
        <dbReference type="ChEBI" id="CHEBI:456215"/>
    </ligand>
</feature>
<name>A0A177N5C8_9GAMM</name>
<evidence type="ECO:0000256" key="15">
    <source>
        <dbReference type="ARBA" id="ARBA00048238"/>
    </source>
</evidence>
<comment type="similarity">
    <text evidence="4 19">In the C-terminal section; belongs to the NnrD/CARKD family.</text>
</comment>
<feature type="domain" description="YjeF N-terminal" evidence="21">
    <location>
        <begin position="14"/>
        <end position="216"/>
    </location>
</feature>
<dbReference type="PROSITE" id="PS51385">
    <property type="entry name" value="YJEF_N"/>
    <property type="match status" value="1"/>
</dbReference>
<dbReference type="GO" id="GO:0005524">
    <property type="term" value="F:ATP binding"/>
    <property type="evidence" value="ECO:0007669"/>
    <property type="project" value="UniProtKB-UniRule"/>
</dbReference>
<dbReference type="OrthoDB" id="9806925at2"/>
<dbReference type="PIRSF" id="PIRSF017184">
    <property type="entry name" value="Nnr"/>
    <property type="match status" value="1"/>
</dbReference>
<evidence type="ECO:0000256" key="17">
    <source>
        <dbReference type="HAMAP-Rule" id="MF_01965"/>
    </source>
</evidence>
<dbReference type="NCBIfam" id="TIGR00196">
    <property type="entry name" value="yjeF_cterm"/>
    <property type="match status" value="1"/>
</dbReference>
<evidence type="ECO:0000256" key="2">
    <source>
        <dbReference type="ARBA" id="ARBA00000909"/>
    </source>
</evidence>
<dbReference type="GO" id="GO:0046496">
    <property type="term" value="P:nicotinamide nucleotide metabolic process"/>
    <property type="evidence" value="ECO:0007669"/>
    <property type="project" value="UniProtKB-UniRule"/>
</dbReference>
<protein>
    <recommendedName>
        <fullName evidence="19">Bifunctional NAD(P)H-hydrate repair enzyme</fullName>
    </recommendedName>
    <alternativeName>
        <fullName evidence="19">Nicotinamide nucleotide repair protein</fullName>
    </alternativeName>
    <domain>
        <recommendedName>
            <fullName evidence="19">ADP-dependent (S)-NAD(P)H-hydrate dehydratase</fullName>
            <ecNumber evidence="19">4.2.1.136</ecNumber>
        </recommendedName>
        <alternativeName>
            <fullName evidence="19">ADP-dependent NAD(P)HX dehydratase</fullName>
        </alternativeName>
    </domain>
    <domain>
        <recommendedName>
            <fullName evidence="19">NAD(P)H-hydrate epimerase</fullName>
            <ecNumber evidence="19">5.1.99.6</ecNumber>
        </recommendedName>
    </domain>
</protein>
<feature type="binding site" evidence="18">
    <location>
        <position position="141"/>
    </location>
    <ligand>
        <name>(6S)-NADPHX</name>
        <dbReference type="ChEBI" id="CHEBI:64076"/>
    </ligand>
</feature>
<evidence type="ECO:0000259" key="20">
    <source>
        <dbReference type="PROSITE" id="PS51383"/>
    </source>
</evidence>
<keyword evidence="5 18" id="KW-0479">Metal-binding</keyword>
<comment type="similarity">
    <text evidence="17">Belongs to the NnrD/CARKD family.</text>
</comment>
<evidence type="ECO:0000256" key="19">
    <source>
        <dbReference type="PIRNR" id="PIRNR017184"/>
    </source>
</evidence>
<evidence type="ECO:0000256" key="14">
    <source>
        <dbReference type="ARBA" id="ARBA00025153"/>
    </source>
</evidence>
<comment type="subunit">
    <text evidence="17">Homotetramer.</text>
</comment>
<dbReference type="Gene3D" id="3.40.1190.20">
    <property type="match status" value="1"/>
</dbReference>
<dbReference type="SUPFAM" id="SSF64153">
    <property type="entry name" value="YjeF N-terminal domain-like"/>
    <property type="match status" value="1"/>
</dbReference>
<evidence type="ECO:0000256" key="8">
    <source>
        <dbReference type="ARBA" id="ARBA00022857"/>
    </source>
</evidence>
<dbReference type="PROSITE" id="PS01049">
    <property type="entry name" value="YJEF_C_1"/>
    <property type="match status" value="1"/>
</dbReference>
<comment type="catalytic activity">
    <reaction evidence="1 18 19">
        <text>(6R)-NADHX = (6S)-NADHX</text>
        <dbReference type="Rhea" id="RHEA:32215"/>
        <dbReference type="ChEBI" id="CHEBI:64074"/>
        <dbReference type="ChEBI" id="CHEBI:64075"/>
        <dbReference type="EC" id="5.1.99.6"/>
    </reaction>
</comment>
<keyword evidence="11 18" id="KW-0413">Isomerase</keyword>
<evidence type="ECO:0000256" key="9">
    <source>
        <dbReference type="ARBA" id="ARBA00022958"/>
    </source>
</evidence>
<keyword evidence="10 17" id="KW-0520">NAD</keyword>
<feature type="binding site" evidence="17">
    <location>
        <position position="256"/>
    </location>
    <ligand>
        <name>(6S)-NADPHX</name>
        <dbReference type="ChEBI" id="CHEBI:64076"/>
    </ligand>
</feature>
<evidence type="ECO:0000256" key="7">
    <source>
        <dbReference type="ARBA" id="ARBA00022840"/>
    </source>
</evidence>
<reference evidence="22 23" key="1">
    <citation type="submission" date="2016-03" db="EMBL/GenBank/DDBJ databases">
        <authorList>
            <person name="Ploux O."/>
        </authorList>
    </citation>
    <scope>NUCLEOTIDE SEQUENCE [LARGE SCALE GENOMIC DNA]</scope>
    <source>
        <strain evidence="22 23">R-45378</strain>
    </source>
</reference>
<comment type="cofactor">
    <cofactor evidence="17">
        <name>Mg(2+)</name>
        <dbReference type="ChEBI" id="CHEBI:18420"/>
    </cofactor>
</comment>
<comment type="catalytic activity">
    <reaction evidence="16 17 19">
        <text>(6S)-NADPHX + ADP = AMP + phosphate + NADPH + H(+)</text>
        <dbReference type="Rhea" id="RHEA:32235"/>
        <dbReference type="ChEBI" id="CHEBI:15378"/>
        <dbReference type="ChEBI" id="CHEBI:43474"/>
        <dbReference type="ChEBI" id="CHEBI:57783"/>
        <dbReference type="ChEBI" id="CHEBI:64076"/>
        <dbReference type="ChEBI" id="CHEBI:456215"/>
        <dbReference type="ChEBI" id="CHEBI:456216"/>
        <dbReference type="EC" id="4.2.1.136"/>
    </reaction>
</comment>
<dbReference type="PANTHER" id="PTHR12592:SF0">
    <property type="entry name" value="ATP-DEPENDENT (S)-NAD(P)H-HYDRATE DEHYDRATASE"/>
    <property type="match status" value="1"/>
</dbReference>
<dbReference type="Proteomes" id="UP000077857">
    <property type="component" value="Unassembled WGS sequence"/>
</dbReference>
<evidence type="ECO:0000259" key="21">
    <source>
        <dbReference type="PROSITE" id="PS51385"/>
    </source>
</evidence>
<gene>
    <name evidence="17" type="primary">nnrD</name>
    <name evidence="18" type="synonym">nnrE</name>
    <name evidence="22" type="ORF">A1507_02750</name>
</gene>